<dbReference type="GO" id="GO:0030466">
    <property type="term" value="P:silent mating-type cassette heterochromatin formation"/>
    <property type="evidence" value="ECO:0007669"/>
    <property type="project" value="TreeGrafter"/>
</dbReference>
<dbReference type="Pfam" id="PF16761">
    <property type="entry name" value="Clr2_transil"/>
    <property type="match status" value="1"/>
</dbReference>
<reference evidence="3 4" key="1">
    <citation type="submission" date="2018-06" db="EMBL/GenBank/DDBJ databases">
        <title>A transcriptomic atlas of mushroom development highlights an independent origin of complex multicellularity.</title>
        <authorList>
            <consortium name="DOE Joint Genome Institute"/>
            <person name="Krizsan K."/>
            <person name="Almasi E."/>
            <person name="Merenyi Z."/>
            <person name="Sahu N."/>
            <person name="Viragh M."/>
            <person name="Koszo T."/>
            <person name="Mondo S."/>
            <person name="Kiss B."/>
            <person name="Balint B."/>
            <person name="Kues U."/>
            <person name="Barry K."/>
            <person name="Hegedus J.C."/>
            <person name="Henrissat B."/>
            <person name="Johnson J."/>
            <person name="Lipzen A."/>
            <person name="Ohm R."/>
            <person name="Nagy I."/>
            <person name="Pangilinan J."/>
            <person name="Yan J."/>
            <person name="Xiong Y."/>
            <person name="Grigoriev I.V."/>
            <person name="Hibbett D.S."/>
            <person name="Nagy L.G."/>
        </authorList>
    </citation>
    <scope>NUCLEOTIDE SEQUENCE [LARGE SCALE GENOMIC DNA]</scope>
    <source>
        <strain evidence="3 4">SZMC22713</strain>
    </source>
</reference>
<dbReference type="GO" id="GO:0031934">
    <property type="term" value="C:mating-type region heterochromatin"/>
    <property type="evidence" value="ECO:0007669"/>
    <property type="project" value="TreeGrafter"/>
</dbReference>
<dbReference type="EMBL" id="ML170162">
    <property type="protein sequence ID" value="TDL26161.1"/>
    <property type="molecule type" value="Genomic_DNA"/>
</dbReference>
<dbReference type="OrthoDB" id="2421327at2759"/>
<dbReference type="GO" id="GO:0070824">
    <property type="term" value="C:SHREC complex"/>
    <property type="evidence" value="ECO:0007669"/>
    <property type="project" value="InterPro"/>
</dbReference>
<dbReference type="PANTHER" id="PTHR38046:SF1">
    <property type="entry name" value="CRYPTIC LOCI REGULATOR 2"/>
    <property type="match status" value="1"/>
</dbReference>
<name>A0A4Y7QFY9_9AGAM</name>
<sequence length="204" mass="23417">MPSMAPHFSVQGEYVSMHLSDGNPRRWPRERKLADPDSDTIDYLVPADPNDEHDAHSLLKWKCKIGGFLMDFHKRAEPNQNYYLTDFPDGYRLFVHRKGSKANPRRDCYLYGSANVTVFRSAAEFFFHAKWIVDGCQYGNNRKPRACGCKYCDPTANQAEISAKWDNRHPKQKSLGRSRPSSQNAPRIMRVKTYPGIGGAVYRD</sequence>
<feature type="region of interest" description="Disordered" evidence="1">
    <location>
        <begin position="163"/>
        <end position="188"/>
    </location>
</feature>
<organism evidence="3 4">
    <name type="scientific">Rickenella mellea</name>
    <dbReference type="NCBI Taxonomy" id="50990"/>
    <lineage>
        <taxon>Eukaryota</taxon>
        <taxon>Fungi</taxon>
        <taxon>Dikarya</taxon>
        <taxon>Basidiomycota</taxon>
        <taxon>Agaricomycotina</taxon>
        <taxon>Agaricomycetes</taxon>
        <taxon>Hymenochaetales</taxon>
        <taxon>Rickenellaceae</taxon>
        <taxon>Rickenella</taxon>
    </lineage>
</organism>
<dbReference type="InterPro" id="IPR031915">
    <property type="entry name" value="Clr2_N"/>
</dbReference>
<keyword evidence="4" id="KW-1185">Reference proteome</keyword>
<evidence type="ECO:0000313" key="3">
    <source>
        <dbReference type="EMBL" id="TDL26161.1"/>
    </source>
</evidence>
<protein>
    <recommendedName>
        <fullName evidence="2">Cryptic loci regulator 2 N-terminal domain-containing protein</fullName>
    </recommendedName>
</protein>
<dbReference type="InterPro" id="IPR038986">
    <property type="entry name" value="Clr2"/>
</dbReference>
<dbReference type="PANTHER" id="PTHR38046">
    <property type="entry name" value="CRYPTIC LOCI REGULATOR 2"/>
    <property type="match status" value="1"/>
</dbReference>
<evidence type="ECO:0000313" key="4">
    <source>
        <dbReference type="Proteomes" id="UP000294933"/>
    </source>
</evidence>
<dbReference type="STRING" id="50990.A0A4Y7QFY9"/>
<gene>
    <name evidence="3" type="ORF">BD410DRAFT_784212</name>
</gene>
<feature type="domain" description="Cryptic loci regulator 2 N-terminal" evidence="2">
    <location>
        <begin position="82"/>
        <end position="152"/>
    </location>
</feature>
<proteinExistence type="predicted"/>
<dbReference type="VEuPathDB" id="FungiDB:BD410DRAFT_784212"/>
<dbReference type="AlphaFoldDB" id="A0A4Y7QFY9"/>
<dbReference type="Proteomes" id="UP000294933">
    <property type="component" value="Unassembled WGS sequence"/>
</dbReference>
<evidence type="ECO:0000256" key="1">
    <source>
        <dbReference type="SAM" id="MobiDB-lite"/>
    </source>
</evidence>
<accession>A0A4Y7QFY9</accession>
<evidence type="ECO:0000259" key="2">
    <source>
        <dbReference type="Pfam" id="PF16761"/>
    </source>
</evidence>
<dbReference type="GO" id="GO:0033553">
    <property type="term" value="C:rDNA heterochromatin"/>
    <property type="evidence" value="ECO:0007669"/>
    <property type="project" value="TreeGrafter"/>
</dbReference>